<evidence type="ECO:0000313" key="4">
    <source>
        <dbReference type="Proteomes" id="UP000242205"/>
    </source>
</evidence>
<dbReference type="OrthoDB" id="8797209at2"/>
<gene>
    <name evidence="3" type="ORF">C0099_06740</name>
</gene>
<proteinExistence type="predicted"/>
<protein>
    <submittedName>
        <fullName evidence="3">PepSY domain-containing protein</fullName>
    </submittedName>
</protein>
<organism evidence="3 4">
    <name type="scientific">Pseudazoarcus pumilus</name>
    <dbReference type="NCBI Taxonomy" id="2067960"/>
    <lineage>
        <taxon>Bacteria</taxon>
        <taxon>Pseudomonadati</taxon>
        <taxon>Pseudomonadota</taxon>
        <taxon>Betaproteobacteria</taxon>
        <taxon>Rhodocyclales</taxon>
        <taxon>Zoogloeaceae</taxon>
        <taxon>Pseudazoarcus</taxon>
    </lineage>
</organism>
<keyword evidence="4" id="KW-1185">Reference proteome</keyword>
<name>A0A2I6S5Y6_9RHOO</name>
<dbReference type="SUPFAM" id="SSF54593">
    <property type="entry name" value="Glyoxalase/Bleomycin resistance protein/Dihydroxybiphenyl dioxygenase"/>
    <property type="match status" value="1"/>
</dbReference>
<dbReference type="AlphaFoldDB" id="A0A2I6S5Y6"/>
<evidence type="ECO:0000256" key="1">
    <source>
        <dbReference type="SAM" id="SignalP"/>
    </source>
</evidence>
<sequence>MTKTGILSTLLLTATLATGGALFAGSHAIASDRSAAPSQRSEWLSIQDVLQRLEATGYRNFEEVERESDGYEVKATDPDGRRVELDVHPVSGEILKTEVKRDKHD</sequence>
<evidence type="ECO:0000259" key="2">
    <source>
        <dbReference type="Pfam" id="PF13670"/>
    </source>
</evidence>
<feature type="domain" description="PepSY" evidence="2">
    <location>
        <begin position="20"/>
        <end position="98"/>
    </location>
</feature>
<dbReference type="EMBL" id="CP025682">
    <property type="protein sequence ID" value="AUN94659.1"/>
    <property type="molecule type" value="Genomic_DNA"/>
</dbReference>
<dbReference type="InterPro" id="IPR029068">
    <property type="entry name" value="Glyas_Bleomycin-R_OHBP_Dase"/>
</dbReference>
<accession>A0A2I6S5Y6</accession>
<dbReference type="KEGG" id="atw:C0099_06740"/>
<evidence type="ECO:0000313" key="3">
    <source>
        <dbReference type="EMBL" id="AUN94659.1"/>
    </source>
</evidence>
<reference evidence="3 4" key="1">
    <citation type="submission" date="2018-01" db="EMBL/GenBank/DDBJ databases">
        <authorList>
            <person name="Fu G.-Y."/>
        </authorList>
    </citation>
    <scope>NUCLEOTIDE SEQUENCE [LARGE SCALE GENOMIC DNA]</scope>
    <source>
        <strain evidence="3 4">SY39</strain>
    </source>
</reference>
<feature type="signal peptide" evidence="1">
    <location>
        <begin position="1"/>
        <end position="23"/>
    </location>
</feature>
<dbReference type="Pfam" id="PF13670">
    <property type="entry name" value="PepSY_2"/>
    <property type="match status" value="1"/>
</dbReference>
<feature type="chain" id="PRO_5014475739" evidence="1">
    <location>
        <begin position="24"/>
        <end position="105"/>
    </location>
</feature>
<dbReference type="RefSeq" id="WP_102246726.1">
    <property type="nucleotide sequence ID" value="NZ_CP025682.1"/>
</dbReference>
<keyword evidence="1" id="KW-0732">Signal</keyword>
<dbReference type="Proteomes" id="UP000242205">
    <property type="component" value="Chromosome"/>
</dbReference>
<dbReference type="InterPro" id="IPR025711">
    <property type="entry name" value="PepSY"/>
</dbReference>